<keyword evidence="1" id="KW-0732">Signal</keyword>
<proteinExistence type="predicted"/>
<organism evidence="2 3">
    <name type="scientific">Planctopirus ephydatiae</name>
    <dbReference type="NCBI Taxonomy" id="2528019"/>
    <lineage>
        <taxon>Bacteria</taxon>
        <taxon>Pseudomonadati</taxon>
        <taxon>Planctomycetota</taxon>
        <taxon>Planctomycetia</taxon>
        <taxon>Planctomycetales</taxon>
        <taxon>Planctomycetaceae</taxon>
        <taxon>Planctopirus</taxon>
    </lineage>
</organism>
<gene>
    <name evidence="2" type="ORF">Spb1_06120</name>
</gene>
<evidence type="ECO:0000313" key="2">
    <source>
        <dbReference type="EMBL" id="QDV28747.1"/>
    </source>
</evidence>
<name>A0A518GJJ9_9PLAN</name>
<dbReference type="Proteomes" id="UP000315349">
    <property type="component" value="Chromosome"/>
</dbReference>
<dbReference type="OrthoDB" id="215552at2"/>
<feature type="signal peptide" evidence="1">
    <location>
        <begin position="1"/>
        <end position="20"/>
    </location>
</feature>
<dbReference type="EMBL" id="CP036299">
    <property type="protein sequence ID" value="QDV28747.1"/>
    <property type="molecule type" value="Genomic_DNA"/>
</dbReference>
<evidence type="ECO:0000313" key="3">
    <source>
        <dbReference type="Proteomes" id="UP000315349"/>
    </source>
</evidence>
<dbReference type="AlphaFoldDB" id="A0A518GJJ9"/>
<evidence type="ECO:0000256" key="1">
    <source>
        <dbReference type="SAM" id="SignalP"/>
    </source>
</evidence>
<accession>A0A518GJJ9</accession>
<protein>
    <submittedName>
        <fullName evidence="2">Uncharacterized protein</fullName>
    </submittedName>
</protein>
<dbReference type="RefSeq" id="WP_145295571.1">
    <property type="nucleotide sequence ID" value="NZ_CP036299.1"/>
</dbReference>
<dbReference type="KEGG" id="peh:Spb1_06120"/>
<feature type="chain" id="PRO_5022217154" evidence="1">
    <location>
        <begin position="21"/>
        <end position="95"/>
    </location>
</feature>
<reference evidence="2 3" key="1">
    <citation type="submission" date="2019-02" db="EMBL/GenBank/DDBJ databases">
        <title>Deep-cultivation of Planctomycetes and their phenomic and genomic characterization uncovers novel biology.</title>
        <authorList>
            <person name="Wiegand S."/>
            <person name="Jogler M."/>
            <person name="Boedeker C."/>
            <person name="Pinto D."/>
            <person name="Vollmers J."/>
            <person name="Rivas-Marin E."/>
            <person name="Kohn T."/>
            <person name="Peeters S.H."/>
            <person name="Heuer A."/>
            <person name="Rast P."/>
            <person name="Oberbeckmann S."/>
            <person name="Bunk B."/>
            <person name="Jeske O."/>
            <person name="Meyerdierks A."/>
            <person name="Storesund J.E."/>
            <person name="Kallscheuer N."/>
            <person name="Luecker S."/>
            <person name="Lage O.M."/>
            <person name="Pohl T."/>
            <person name="Merkel B.J."/>
            <person name="Hornburger P."/>
            <person name="Mueller R.-W."/>
            <person name="Bruemmer F."/>
            <person name="Labrenz M."/>
            <person name="Spormann A.M."/>
            <person name="Op den Camp H."/>
            <person name="Overmann J."/>
            <person name="Amann R."/>
            <person name="Jetten M.S.M."/>
            <person name="Mascher T."/>
            <person name="Medema M.H."/>
            <person name="Devos D.P."/>
            <person name="Kaster A.-K."/>
            <person name="Ovreas L."/>
            <person name="Rohde M."/>
            <person name="Galperin M.Y."/>
            <person name="Jogler C."/>
        </authorList>
    </citation>
    <scope>NUCLEOTIDE SEQUENCE [LARGE SCALE GENOMIC DNA]</scope>
    <source>
        <strain evidence="2 3">Spb1</strain>
    </source>
</reference>
<keyword evidence="3" id="KW-1185">Reference proteome</keyword>
<sequence precursor="true">MKFFAMLAVTVLMFSGMAVSAEAQWGYRPVRVSPRYPVRVYSPRYVTPVSQAPVRVSRSPVVVYEPMNVVYSRRRPILGGYSVRVRPAYRRMVMW</sequence>